<reference evidence="1" key="1">
    <citation type="journal article" date="2014" name="Front. Microbiol.">
        <title>High frequency of phylogenetically diverse reductive dehalogenase-homologous genes in deep subseafloor sedimentary metagenomes.</title>
        <authorList>
            <person name="Kawai M."/>
            <person name="Futagami T."/>
            <person name="Toyoda A."/>
            <person name="Takaki Y."/>
            <person name="Nishi S."/>
            <person name="Hori S."/>
            <person name="Arai W."/>
            <person name="Tsubouchi T."/>
            <person name="Morono Y."/>
            <person name="Uchiyama I."/>
            <person name="Ito T."/>
            <person name="Fujiyama A."/>
            <person name="Inagaki F."/>
            <person name="Takami H."/>
        </authorList>
    </citation>
    <scope>NUCLEOTIDE SEQUENCE</scope>
    <source>
        <strain evidence="1">Expedition CK06-06</strain>
    </source>
</reference>
<dbReference type="AlphaFoldDB" id="X1TRK1"/>
<sequence length="163" mass="18973">MISTPKVNNSSYVGPRALFDAHYVPPKILYRNREEKSLFSILKDSFSDDFSLSILYQGIQGIGKQVIINKVIRDLSNLNTEFLNIQVDCREKNLEEIIISLLTKIGQNQNTNFNFKSIINSNISNLWNLFKLTCRKVDHNLVFIFNNIEHLEPEIFKKFLQYA</sequence>
<proteinExistence type="predicted"/>
<name>X1TRK1_9ZZZZ</name>
<dbReference type="EMBL" id="BARW01021629">
    <property type="protein sequence ID" value="GAI90200.1"/>
    <property type="molecule type" value="Genomic_DNA"/>
</dbReference>
<evidence type="ECO:0008006" key="2">
    <source>
        <dbReference type="Google" id="ProtNLM"/>
    </source>
</evidence>
<dbReference type="InterPro" id="IPR027417">
    <property type="entry name" value="P-loop_NTPase"/>
</dbReference>
<feature type="non-terminal residue" evidence="1">
    <location>
        <position position="163"/>
    </location>
</feature>
<accession>X1TRK1</accession>
<gene>
    <name evidence="1" type="ORF">S12H4_36299</name>
</gene>
<dbReference type="Gene3D" id="3.40.50.300">
    <property type="entry name" value="P-loop containing nucleotide triphosphate hydrolases"/>
    <property type="match status" value="1"/>
</dbReference>
<comment type="caution">
    <text evidence="1">The sequence shown here is derived from an EMBL/GenBank/DDBJ whole genome shotgun (WGS) entry which is preliminary data.</text>
</comment>
<organism evidence="1">
    <name type="scientific">marine sediment metagenome</name>
    <dbReference type="NCBI Taxonomy" id="412755"/>
    <lineage>
        <taxon>unclassified sequences</taxon>
        <taxon>metagenomes</taxon>
        <taxon>ecological metagenomes</taxon>
    </lineage>
</organism>
<evidence type="ECO:0000313" key="1">
    <source>
        <dbReference type="EMBL" id="GAI90200.1"/>
    </source>
</evidence>
<protein>
    <recommendedName>
        <fullName evidence="2">Orc1-like AAA ATPase domain-containing protein</fullName>
    </recommendedName>
</protein>